<feature type="domain" description="BTB" evidence="2">
    <location>
        <begin position="59"/>
        <end position="127"/>
    </location>
</feature>
<protein>
    <recommendedName>
        <fullName evidence="2">BTB domain-containing protein</fullName>
    </recommendedName>
</protein>
<dbReference type="PANTHER" id="PTHR24413">
    <property type="entry name" value="SPECKLE-TYPE POZ PROTEIN"/>
    <property type="match status" value="1"/>
</dbReference>
<dbReference type="Gene3D" id="3.30.710.10">
    <property type="entry name" value="Potassium Channel Kv1.1, Chain A"/>
    <property type="match status" value="1"/>
</dbReference>
<keyword evidence="4" id="KW-1185">Reference proteome</keyword>
<dbReference type="PROSITE" id="PS50097">
    <property type="entry name" value="BTB"/>
    <property type="match status" value="1"/>
</dbReference>
<name>A0ABR3W7M9_9PEZI</name>
<reference evidence="3 4" key="1">
    <citation type="journal article" date="2024" name="IMA Fungus">
        <title>IMA Genome - F19 : A genome assembly and annotation guide to empower mycologists, including annotated draft genome sequences of Ceratocystis pirilliformis, Diaporthe australafricana, Fusarium ophioides, Paecilomyces lecythidis, and Sporothrix stenoceras.</title>
        <authorList>
            <person name="Aylward J."/>
            <person name="Wilson A.M."/>
            <person name="Visagie C.M."/>
            <person name="Spraker J."/>
            <person name="Barnes I."/>
            <person name="Buitendag C."/>
            <person name="Ceriani C."/>
            <person name="Del Mar Angel L."/>
            <person name="du Plessis D."/>
            <person name="Fuchs T."/>
            <person name="Gasser K."/>
            <person name="Kramer D."/>
            <person name="Li W."/>
            <person name="Munsamy K."/>
            <person name="Piso A."/>
            <person name="Price J.L."/>
            <person name="Sonnekus B."/>
            <person name="Thomas C."/>
            <person name="van der Nest A."/>
            <person name="van Dijk A."/>
            <person name="van Heerden A."/>
            <person name="van Vuuren N."/>
            <person name="Yilmaz N."/>
            <person name="Duong T.A."/>
            <person name="van der Merwe N.A."/>
            <person name="Wingfield M.J."/>
            <person name="Wingfield B.D."/>
        </authorList>
    </citation>
    <scope>NUCLEOTIDE SEQUENCE [LARGE SCALE GENOMIC DNA]</scope>
    <source>
        <strain evidence="3 4">CMW 18300</strain>
    </source>
</reference>
<dbReference type="Pfam" id="PF00651">
    <property type="entry name" value="BTB"/>
    <property type="match status" value="1"/>
</dbReference>
<dbReference type="SMART" id="SM00225">
    <property type="entry name" value="BTB"/>
    <property type="match status" value="1"/>
</dbReference>
<evidence type="ECO:0000256" key="1">
    <source>
        <dbReference type="SAM" id="MobiDB-lite"/>
    </source>
</evidence>
<dbReference type="EMBL" id="JAWRVE010000132">
    <property type="protein sequence ID" value="KAL1855272.1"/>
    <property type="molecule type" value="Genomic_DNA"/>
</dbReference>
<evidence type="ECO:0000313" key="3">
    <source>
        <dbReference type="EMBL" id="KAL1855272.1"/>
    </source>
</evidence>
<accession>A0ABR3W7M9</accession>
<proteinExistence type="predicted"/>
<gene>
    <name evidence="3" type="ORF">Daus18300_011178</name>
</gene>
<dbReference type="InterPro" id="IPR000210">
    <property type="entry name" value="BTB/POZ_dom"/>
</dbReference>
<dbReference type="Proteomes" id="UP001583177">
    <property type="component" value="Unassembled WGS sequence"/>
</dbReference>
<dbReference type="SUPFAM" id="SSF54695">
    <property type="entry name" value="POZ domain"/>
    <property type="match status" value="1"/>
</dbReference>
<organism evidence="3 4">
    <name type="scientific">Diaporthe australafricana</name>
    <dbReference type="NCBI Taxonomy" id="127596"/>
    <lineage>
        <taxon>Eukaryota</taxon>
        <taxon>Fungi</taxon>
        <taxon>Dikarya</taxon>
        <taxon>Ascomycota</taxon>
        <taxon>Pezizomycotina</taxon>
        <taxon>Sordariomycetes</taxon>
        <taxon>Sordariomycetidae</taxon>
        <taxon>Diaporthales</taxon>
        <taxon>Diaporthaceae</taxon>
        <taxon>Diaporthe</taxon>
    </lineage>
</organism>
<feature type="compositionally biased region" description="Low complexity" evidence="1">
    <location>
        <begin position="1"/>
        <end position="17"/>
    </location>
</feature>
<dbReference type="InterPro" id="IPR011333">
    <property type="entry name" value="SKP1/BTB/POZ_sf"/>
</dbReference>
<feature type="region of interest" description="Disordered" evidence="1">
    <location>
        <begin position="1"/>
        <end position="32"/>
    </location>
</feature>
<comment type="caution">
    <text evidence="3">The sequence shown here is derived from an EMBL/GenBank/DDBJ whole genome shotgun (WGS) entry which is preliminary data.</text>
</comment>
<evidence type="ECO:0000313" key="4">
    <source>
        <dbReference type="Proteomes" id="UP001583177"/>
    </source>
</evidence>
<feature type="compositionally biased region" description="Polar residues" evidence="1">
    <location>
        <begin position="18"/>
        <end position="31"/>
    </location>
</feature>
<sequence>MSTSSQASAEPEASEASKQLTTTSGSPNSESDSAKIKCEWVVKERLDSDLSLLENGAFSDFTVICGGVEWKTHRSILSRCPYFKPMVSENSAFKEARESSITIMGFESFEIDWLLRYIYSLQFEPKEFQSRGPNNSILETCALVWSLGDYFSLPELCARAEKSLSTECKKYYIETRCISSMLHEISFLPDLEAGIRAAWRKDRVAGPARQHLLTVCSGLQPYLQNQHSFLTLLDELPEFTGQLLKALLGCSELTVNSRLRIAVCNNCKSNVFDSDRGEGKQFSEGAFMTTPPSLEIRGGSRMFFCSKDCYNSLCQKDDLKYPEKPVKKA</sequence>
<evidence type="ECO:0000259" key="2">
    <source>
        <dbReference type="PROSITE" id="PS50097"/>
    </source>
</evidence>
<dbReference type="CDD" id="cd18186">
    <property type="entry name" value="BTB_POZ_ZBTB_KLHL-like"/>
    <property type="match status" value="1"/>
</dbReference>